<reference evidence="3" key="1">
    <citation type="submission" date="2016-10" db="EMBL/GenBank/DDBJ databases">
        <authorList>
            <person name="Varghese N."/>
            <person name="Submissions S."/>
        </authorList>
    </citation>
    <scope>NUCLEOTIDE SEQUENCE [LARGE SCALE GENOMIC DNA]</scope>
    <source>
        <strain evidence="3">DSM 45722</strain>
    </source>
</reference>
<sequence length="661" mass="72339">MPRGNRGYRYGRWRGGADPLAPPYDLGDAVDDIGDQVLAGSSVREALRDLLRRGLDGRRGLDELRRSVRDRLRAARKAGSMDGTLQEVRELLDRALEAERRELFPDPDDAARLAEAELDALPQDTAGAVRALKDKQWRSPEAAEAYRQIQDLLQKEVLDSQFQHMKQALQQMNADGQDGNQAVKDMVADLSALLDAHNRGEDTDQRFADFMDRHGQFFPDDPQTVDELVDSLARRAAAQERMMAGLTPEQRAELGELMGQAMQDMGLASEMAHLGDALRQARPDLPWGRSGQVPDGPEGLGMGDATTAVAELADLEALSDQLSQGYAGASLADIDEELVERALGRSGVDDLAALRQLERELERQGHLTRTEGKLELSPKAVRRLGATALRRVFAQLDSAGRGDHDVADAGATGELTGASREWRFGDEQPLDVVRTVRNAVLRTAGSPQPGAGVRIAVEDFEVVETERRTGAAVALLVDLSYSMALRGTWGAAKSTAMALHSLVTTRFPQDAIEIIGFASTAQVLRPETLAELSVDTLQGTNLQHGLMLARRFLARHHDAEPVVLVVTDGEPTAHLEDDGSPYFCWPPMPQTIARTVAEVERVARSGATMNVFALDPEPALVHFVQDITQRAGGRVFLPDGDRLGEYVVADYLRARRGRRSR</sequence>
<gene>
    <name evidence="2" type="ORF">SAMN03159343_0438</name>
</gene>
<feature type="domain" description="VWFA" evidence="1">
    <location>
        <begin position="470"/>
        <end position="652"/>
    </location>
</feature>
<name>A0A1G4XC72_9ACTN</name>
<dbReference type="RefSeq" id="WP_092799234.1">
    <property type="nucleotide sequence ID" value="NZ_FMUH01000001.1"/>
</dbReference>
<evidence type="ECO:0000259" key="1">
    <source>
        <dbReference type="SMART" id="SM00327"/>
    </source>
</evidence>
<dbReference type="AlphaFoldDB" id="A0A1G4XC72"/>
<organism evidence="2 3">
    <name type="scientific">Klenkia marina</name>
    <dbReference type="NCBI Taxonomy" id="1960309"/>
    <lineage>
        <taxon>Bacteria</taxon>
        <taxon>Bacillati</taxon>
        <taxon>Actinomycetota</taxon>
        <taxon>Actinomycetes</taxon>
        <taxon>Geodermatophilales</taxon>
        <taxon>Geodermatophilaceae</taxon>
        <taxon>Klenkia</taxon>
    </lineage>
</organism>
<accession>A0A1G4XC72</accession>
<dbReference type="CDD" id="cd00198">
    <property type="entry name" value="vWFA"/>
    <property type="match status" value="1"/>
</dbReference>
<protein>
    <submittedName>
        <fullName evidence="2">Uncharacterized protein, contains von Willebrand factor type A (VWA) domain</fullName>
    </submittedName>
</protein>
<dbReference type="InterPro" id="IPR036465">
    <property type="entry name" value="vWFA_dom_sf"/>
</dbReference>
<dbReference type="Gene3D" id="3.40.50.410">
    <property type="entry name" value="von Willebrand factor, type A domain"/>
    <property type="match status" value="1"/>
</dbReference>
<evidence type="ECO:0000313" key="2">
    <source>
        <dbReference type="EMBL" id="SCX38544.1"/>
    </source>
</evidence>
<dbReference type="SMART" id="SM00327">
    <property type="entry name" value="VWA"/>
    <property type="match status" value="1"/>
</dbReference>
<dbReference type="EMBL" id="FMUH01000001">
    <property type="protein sequence ID" value="SCX38544.1"/>
    <property type="molecule type" value="Genomic_DNA"/>
</dbReference>
<evidence type="ECO:0000313" key="3">
    <source>
        <dbReference type="Proteomes" id="UP000198981"/>
    </source>
</evidence>
<dbReference type="InterPro" id="IPR002035">
    <property type="entry name" value="VWF_A"/>
</dbReference>
<dbReference type="OrthoDB" id="9766126at2"/>
<proteinExistence type="predicted"/>
<keyword evidence="3" id="KW-1185">Reference proteome</keyword>
<dbReference type="Proteomes" id="UP000198981">
    <property type="component" value="Unassembled WGS sequence"/>
</dbReference>
<dbReference type="SUPFAM" id="SSF53300">
    <property type="entry name" value="vWA-like"/>
    <property type="match status" value="1"/>
</dbReference>
<dbReference type="Pfam" id="PF13519">
    <property type="entry name" value="VWA_2"/>
    <property type="match status" value="1"/>
</dbReference>
<dbReference type="STRING" id="1960309.SAMN03159343_0438"/>